<dbReference type="InterPro" id="IPR027417">
    <property type="entry name" value="P-loop_NTPase"/>
</dbReference>
<dbReference type="InterPro" id="IPR019734">
    <property type="entry name" value="TPR_rpt"/>
</dbReference>
<gene>
    <name evidence="3" type="ORF">J2T60_000396</name>
</gene>
<evidence type="ECO:0000313" key="3">
    <source>
        <dbReference type="EMBL" id="MCP1726431.1"/>
    </source>
</evidence>
<keyword evidence="1" id="KW-0808">Transferase</keyword>
<accession>A0ABT1G559</accession>
<dbReference type="Pfam" id="PF13469">
    <property type="entry name" value="Sulfotransfer_3"/>
    <property type="match status" value="1"/>
</dbReference>
<dbReference type="PANTHER" id="PTHR12788:SF10">
    <property type="entry name" value="PROTEIN-TYROSINE SULFOTRANSFERASE"/>
    <property type="match status" value="1"/>
</dbReference>
<dbReference type="SUPFAM" id="SSF52540">
    <property type="entry name" value="P-loop containing nucleoside triphosphate hydrolases"/>
    <property type="match status" value="1"/>
</dbReference>
<keyword evidence="2" id="KW-0802">TPR repeat</keyword>
<dbReference type="Gene3D" id="1.25.40.10">
    <property type="entry name" value="Tetratricopeptide repeat domain"/>
    <property type="match status" value="1"/>
</dbReference>
<sequence length="504" mass="55611">MSNKQVSDSRINAINKEISQTNQLLTDGKLHTALDEAHRIIQAYPGFGACHRLLGATLLEFGKKEAANACFRRALELDPSDASRRLLARGLVEIGDHQEALSVLATMHEPDTATSRALRIEALAGSGRREEAETLTIKTLDERRESPSLLVAVAGYGLALDYPNLVSRLSPLLELKENSPSLTAKLKFCIGDILHQQGEHAAAFHAFGDGNRLARSASHRTPFNPDSYRKRVHSITKNFPLKVLQQDPSITPRASMSRLLMIIGAPRSGKTLLESLLTCHPEIRAGREQIPFETLLGQVEQQTGQDRNHLLATLPLETRLKSAGPYQRTLQQQGAGVHFVTDTNPANLAALGYMWASIPESRFIFVDRDPLDLGFSNYATHMPHIGTGQLGLEDLGIYLGEVQRLSAFWQKAFGDRAMRVSYEAITGDEAESVIQACLAFLGLDWHPDCALANQAPTRTTVAGDAMAGHRPDDRFIGIAKPYREWLTPMQESMRQVLSETEMDP</sequence>
<feature type="repeat" description="TPR" evidence="2">
    <location>
        <begin position="48"/>
        <end position="81"/>
    </location>
</feature>
<dbReference type="PROSITE" id="PS50005">
    <property type="entry name" value="TPR"/>
    <property type="match status" value="1"/>
</dbReference>
<dbReference type="PANTHER" id="PTHR12788">
    <property type="entry name" value="PROTEIN-TYROSINE SULFOTRANSFERASE 2"/>
    <property type="match status" value="1"/>
</dbReference>
<evidence type="ECO:0000313" key="4">
    <source>
        <dbReference type="Proteomes" id="UP001523550"/>
    </source>
</evidence>
<evidence type="ECO:0000256" key="1">
    <source>
        <dbReference type="ARBA" id="ARBA00022679"/>
    </source>
</evidence>
<dbReference type="Proteomes" id="UP001523550">
    <property type="component" value="Unassembled WGS sequence"/>
</dbReference>
<protein>
    <submittedName>
        <fullName evidence="3">Tetratricopeptide (TPR) repeat protein</fullName>
    </submittedName>
</protein>
<keyword evidence="4" id="KW-1185">Reference proteome</keyword>
<proteinExistence type="predicted"/>
<dbReference type="Gene3D" id="3.40.50.300">
    <property type="entry name" value="P-loop containing nucleotide triphosphate hydrolases"/>
    <property type="match status" value="1"/>
</dbReference>
<name>A0ABT1G559_9GAMM</name>
<comment type="caution">
    <text evidence="3">The sequence shown here is derived from an EMBL/GenBank/DDBJ whole genome shotgun (WGS) entry which is preliminary data.</text>
</comment>
<dbReference type="InterPro" id="IPR011990">
    <property type="entry name" value="TPR-like_helical_dom_sf"/>
</dbReference>
<dbReference type="SUPFAM" id="SSF48452">
    <property type="entry name" value="TPR-like"/>
    <property type="match status" value="1"/>
</dbReference>
<evidence type="ECO:0000256" key="2">
    <source>
        <dbReference type="PROSITE-ProRule" id="PRU00339"/>
    </source>
</evidence>
<reference evidence="3 4" key="1">
    <citation type="submission" date="2022-03" db="EMBL/GenBank/DDBJ databases">
        <title>Genomic Encyclopedia of Type Strains, Phase III (KMG-III): the genomes of soil and plant-associated and newly described type strains.</title>
        <authorList>
            <person name="Whitman W."/>
        </authorList>
    </citation>
    <scope>NUCLEOTIDE SEQUENCE [LARGE SCALE GENOMIC DNA]</scope>
    <source>
        <strain evidence="3 4">BSker1</strain>
    </source>
</reference>
<dbReference type="RefSeq" id="WP_253444706.1">
    <property type="nucleotide sequence ID" value="NZ_JALJYF010000001.1"/>
</dbReference>
<dbReference type="EMBL" id="JALJYF010000001">
    <property type="protein sequence ID" value="MCP1726431.1"/>
    <property type="molecule type" value="Genomic_DNA"/>
</dbReference>
<organism evidence="3 4">
    <name type="scientific">Natronospira proteinivora</name>
    <dbReference type="NCBI Taxonomy" id="1807133"/>
    <lineage>
        <taxon>Bacteria</taxon>
        <taxon>Pseudomonadati</taxon>
        <taxon>Pseudomonadota</taxon>
        <taxon>Gammaproteobacteria</taxon>
        <taxon>Natronospirales</taxon>
        <taxon>Natronospiraceae</taxon>
        <taxon>Natronospira</taxon>
    </lineage>
</organism>
<dbReference type="InterPro" id="IPR026634">
    <property type="entry name" value="TPST-like"/>
</dbReference>